<keyword evidence="5" id="KW-1133">Transmembrane helix</keyword>
<dbReference type="GO" id="GO:0016020">
    <property type="term" value="C:membrane"/>
    <property type="evidence" value="ECO:0007669"/>
    <property type="project" value="UniProtKB-SubCell"/>
</dbReference>
<reference evidence="7 9" key="2">
    <citation type="submission" date="2016-08" db="EMBL/GenBank/DDBJ databases">
        <authorList>
            <person name="Seilhamer J.J."/>
        </authorList>
    </citation>
    <scope>NUCLEOTIDE SEQUENCE [LARGE SCALE GENOMIC DNA]</scope>
    <source>
        <strain evidence="7 9">NML150140-1</strain>
    </source>
</reference>
<keyword evidence="5" id="KW-0812">Transmembrane</keyword>
<feature type="transmembrane region" description="Helical" evidence="5">
    <location>
        <begin position="268"/>
        <end position="289"/>
    </location>
</feature>
<sequence length="567" mass="64788">MAGASVLITNILLKSYNNLLLDSVSASLSFANDDITQKLDSSYELSYTLLADSSLQQILTELKTKPGSTETASLYTKINSRLHAYYLEHQKEYISYISLYTDVFDCHTDARKAASLSSKRIEEIMQTARNANGKAVWITDDTIGHGLLLAREIRQYDNLSLTPLGTIILCIDLDKMINSCPMFSEYDSFYYQITDEGDRLIYDSTPSGQEPDKQPIYRHSQAYNGHQLSKRGNHWYLSLTGELYPKGWHYTCLVSYDKIKNTLDSSRLLSFLLLLSCCILIALASRYIIHSFTKHFGILLQKMQHFASSCDTLTNFEPDTRYNYQERKDEIGMLHRQFDQMAEQISDLVESNYTKELLVKEAQLKALEMQINPHFLYNTLESINWRAKAIGASTISLMVESLGNLFRAILSKSNESFTISEEIALVENYLTIQKCRFDDRLVYFIRTDPRLSDALVPKMIIQPLVENAVSHAIEGMRKKCLIEISVQRQHEFLEIIVQNSGSRFEDGLLEKLRNGAVTPKGFGIGLLNIDKRIKLMFGSDYGLFLSNENEMATARIHLPCDHLYKKK</sequence>
<evidence type="ECO:0000256" key="3">
    <source>
        <dbReference type="ARBA" id="ARBA00022679"/>
    </source>
</evidence>
<dbReference type="Proteomes" id="UP000094869">
    <property type="component" value="Unassembled WGS sequence"/>
</dbReference>
<dbReference type="SUPFAM" id="SSF158472">
    <property type="entry name" value="HAMP domain-like"/>
    <property type="match status" value="1"/>
</dbReference>
<dbReference type="Gene3D" id="3.30.565.10">
    <property type="entry name" value="Histidine kinase-like ATPase, C-terminal domain"/>
    <property type="match status" value="1"/>
</dbReference>
<dbReference type="InterPro" id="IPR050640">
    <property type="entry name" value="Bact_2-comp_sensor_kinase"/>
</dbReference>
<evidence type="ECO:0000256" key="1">
    <source>
        <dbReference type="ARBA" id="ARBA00004370"/>
    </source>
</evidence>
<keyword evidence="5" id="KW-0472">Membrane</keyword>
<evidence type="ECO:0000256" key="5">
    <source>
        <dbReference type="SAM" id="Phobius"/>
    </source>
</evidence>
<dbReference type="Pfam" id="PF02518">
    <property type="entry name" value="HATPase_c"/>
    <property type="match status" value="1"/>
</dbReference>
<feature type="domain" description="HAMP" evidence="6">
    <location>
        <begin position="297"/>
        <end position="350"/>
    </location>
</feature>
<evidence type="ECO:0000313" key="10">
    <source>
        <dbReference type="Proteomes" id="UP000094869"/>
    </source>
</evidence>
<dbReference type="InterPro" id="IPR003594">
    <property type="entry name" value="HATPase_dom"/>
</dbReference>
<proteinExistence type="predicted"/>
<protein>
    <recommendedName>
        <fullName evidence="6">HAMP domain-containing protein</fullName>
    </recommendedName>
</protein>
<dbReference type="PANTHER" id="PTHR34220:SF7">
    <property type="entry name" value="SENSOR HISTIDINE KINASE YPDA"/>
    <property type="match status" value="1"/>
</dbReference>
<gene>
    <name evidence="7" type="ORF">BEI59_21005</name>
    <name evidence="8" type="ORF">BEI63_01000</name>
</gene>
<dbReference type="InterPro" id="IPR010559">
    <property type="entry name" value="Sig_transdc_His_kin_internal"/>
</dbReference>
<organism evidence="7 9">
    <name type="scientific">Eisenbergiella tayi</name>
    <dbReference type="NCBI Taxonomy" id="1432052"/>
    <lineage>
        <taxon>Bacteria</taxon>
        <taxon>Bacillati</taxon>
        <taxon>Bacillota</taxon>
        <taxon>Clostridia</taxon>
        <taxon>Lachnospirales</taxon>
        <taxon>Lachnospiraceae</taxon>
        <taxon>Eisenbergiella</taxon>
    </lineage>
</organism>
<dbReference type="PANTHER" id="PTHR34220">
    <property type="entry name" value="SENSOR HISTIDINE KINASE YPDA"/>
    <property type="match status" value="1"/>
</dbReference>
<dbReference type="Pfam" id="PF06580">
    <property type="entry name" value="His_kinase"/>
    <property type="match status" value="1"/>
</dbReference>
<dbReference type="PROSITE" id="PS50885">
    <property type="entry name" value="HAMP"/>
    <property type="match status" value="1"/>
</dbReference>
<name>A0A1E3UDR0_9FIRM</name>
<dbReference type="SUPFAM" id="SSF55874">
    <property type="entry name" value="ATPase domain of HSP90 chaperone/DNA topoisomerase II/histidine kinase"/>
    <property type="match status" value="1"/>
</dbReference>
<dbReference type="Gene3D" id="6.10.340.10">
    <property type="match status" value="1"/>
</dbReference>
<evidence type="ECO:0000259" key="6">
    <source>
        <dbReference type="PROSITE" id="PS50885"/>
    </source>
</evidence>
<dbReference type="EMBL" id="MEHD01000006">
    <property type="protein sequence ID" value="ODR61541.1"/>
    <property type="molecule type" value="Genomic_DNA"/>
</dbReference>
<evidence type="ECO:0000313" key="8">
    <source>
        <dbReference type="EMBL" id="ODR61541.1"/>
    </source>
</evidence>
<keyword evidence="3" id="KW-0808">Transferase</keyword>
<evidence type="ECO:0000313" key="9">
    <source>
        <dbReference type="Proteomes" id="UP000094271"/>
    </source>
</evidence>
<dbReference type="AlphaFoldDB" id="A0A1E3UDR0"/>
<keyword evidence="10" id="KW-1185">Reference proteome</keyword>
<keyword evidence="4" id="KW-0418">Kinase</keyword>
<accession>A0A1E3UDR0</accession>
<comment type="caution">
    <text evidence="7">The sequence shown here is derived from an EMBL/GenBank/DDBJ whole genome shotgun (WGS) entry which is preliminary data.</text>
</comment>
<evidence type="ECO:0000313" key="7">
    <source>
        <dbReference type="EMBL" id="ODR48437.1"/>
    </source>
</evidence>
<dbReference type="EMBL" id="MEHA01000017">
    <property type="protein sequence ID" value="ODR48437.1"/>
    <property type="molecule type" value="Genomic_DNA"/>
</dbReference>
<dbReference type="InterPro" id="IPR003660">
    <property type="entry name" value="HAMP_dom"/>
</dbReference>
<dbReference type="GO" id="GO:0000155">
    <property type="term" value="F:phosphorelay sensor kinase activity"/>
    <property type="evidence" value="ECO:0007669"/>
    <property type="project" value="InterPro"/>
</dbReference>
<keyword evidence="2" id="KW-0597">Phosphoprotein</keyword>
<evidence type="ECO:0000256" key="4">
    <source>
        <dbReference type="ARBA" id="ARBA00022777"/>
    </source>
</evidence>
<dbReference type="Proteomes" id="UP000094271">
    <property type="component" value="Unassembled WGS sequence"/>
</dbReference>
<dbReference type="InterPro" id="IPR036890">
    <property type="entry name" value="HATPase_C_sf"/>
</dbReference>
<evidence type="ECO:0000256" key="2">
    <source>
        <dbReference type="ARBA" id="ARBA00022553"/>
    </source>
</evidence>
<reference evidence="8 10" key="1">
    <citation type="submission" date="2016-08" db="EMBL/GenBank/DDBJ databases">
        <title>Characterization of Isolates of Eisenbergiella tayi Derived from Blood Cultures, Using Whole Genome Sequencing.</title>
        <authorList>
            <person name="Bernier A.-M."/>
            <person name="Burdz T."/>
            <person name="Wiebe D."/>
            <person name="Bernard K."/>
        </authorList>
    </citation>
    <scope>NUCLEOTIDE SEQUENCE [LARGE SCALE GENOMIC DNA]</scope>
    <source>
        <strain evidence="8 10">NML120146</strain>
    </source>
</reference>
<comment type="subcellular location">
    <subcellularLocation>
        <location evidence="1">Membrane</location>
    </subcellularLocation>
</comment>